<protein>
    <submittedName>
        <fullName evidence="1">Uncharacterized protein</fullName>
    </submittedName>
</protein>
<reference evidence="1 2" key="1">
    <citation type="submission" date="2024-02" db="EMBL/GenBank/DDBJ databases">
        <title>Roseibium algae sp. nov., isolated from marine alga (Grateloupia sp.), showing potential in myo-inositol conversion.</title>
        <authorList>
            <person name="Wang Y."/>
        </authorList>
    </citation>
    <scope>NUCLEOTIDE SEQUENCE [LARGE SCALE GENOMIC DNA]</scope>
    <source>
        <strain evidence="1 2">H3510</strain>
    </source>
</reference>
<keyword evidence="2" id="KW-1185">Reference proteome</keyword>
<name>A0ABU8TKU0_9HYPH</name>
<dbReference type="RefSeq" id="WP_340274282.1">
    <property type="nucleotide sequence ID" value="NZ_JBAKIA010000005.1"/>
</dbReference>
<gene>
    <name evidence="1" type="ORF">V6575_10600</name>
</gene>
<proteinExistence type="predicted"/>
<evidence type="ECO:0000313" key="2">
    <source>
        <dbReference type="Proteomes" id="UP001385499"/>
    </source>
</evidence>
<dbReference type="Proteomes" id="UP001385499">
    <property type="component" value="Unassembled WGS sequence"/>
</dbReference>
<accession>A0ABU8TKU0</accession>
<organism evidence="1 2">
    <name type="scientific">Roseibium algae</name>
    <dbReference type="NCBI Taxonomy" id="3123038"/>
    <lineage>
        <taxon>Bacteria</taxon>
        <taxon>Pseudomonadati</taxon>
        <taxon>Pseudomonadota</taxon>
        <taxon>Alphaproteobacteria</taxon>
        <taxon>Hyphomicrobiales</taxon>
        <taxon>Stappiaceae</taxon>
        <taxon>Roseibium</taxon>
    </lineage>
</organism>
<evidence type="ECO:0000313" key="1">
    <source>
        <dbReference type="EMBL" id="MEJ8474537.1"/>
    </source>
</evidence>
<comment type="caution">
    <text evidence="1">The sequence shown here is derived from an EMBL/GenBank/DDBJ whole genome shotgun (WGS) entry which is preliminary data.</text>
</comment>
<sequence>MSMARVVCDHSLWPLGLMMVEGRQTLEQHMHMLEIWDDWFARKERFIPLRVYADGAALEQVAGVSKATKQWLKNGAGEAMKELVSAMAIVMPASYFDAQKNVSVEAVFGVPGCIYSSLDQTLAWLGEHHDLSLTSANAAREIVEAFRTPASPF</sequence>
<dbReference type="EMBL" id="JBAKIA010000005">
    <property type="protein sequence ID" value="MEJ8474537.1"/>
    <property type="molecule type" value="Genomic_DNA"/>
</dbReference>